<evidence type="ECO:0000256" key="2">
    <source>
        <dbReference type="ARBA" id="ARBA00006191"/>
    </source>
</evidence>
<evidence type="ECO:0000256" key="6">
    <source>
        <dbReference type="ARBA" id="ARBA00022694"/>
    </source>
</evidence>
<dbReference type="InterPro" id="IPR046885">
    <property type="entry name" value="MnmA-like_C"/>
</dbReference>
<dbReference type="STRING" id="246404.A0A507FMN5"/>
<dbReference type="AlphaFoldDB" id="A0A507FMN5"/>
<accession>A0A507FMN5</accession>
<dbReference type="SUPFAM" id="SSF52402">
    <property type="entry name" value="Adenine nucleotide alpha hydrolases-like"/>
    <property type="match status" value="1"/>
</dbReference>
<evidence type="ECO:0000256" key="9">
    <source>
        <dbReference type="ARBA" id="ARBA00022884"/>
    </source>
</evidence>
<keyword evidence="5" id="KW-0808">Transferase</keyword>
<dbReference type="GO" id="GO:0000049">
    <property type="term" value="F:tRNA binding"/>
    <property type="evidence" value="ECO:0007669"/>
    <property type="project" value="UniProtKB-KW"/>
</dbReference>
<comment type="caution">
    <text evidence="14">The sequence shown here is derived from an EMBL/GenBank/DDBJ whole genome shotgun (WGS) entry which is preliminary data.</text>
</comment>
<protein>
    <recommendedName>
        <fullName evidence="3">tRNA-5-taurinomethyluridine 2-sulfurtransferase</fullName>
        <ecNumber evidence="3">2.8.1.14</ecNumber>
    </recommendedName>
</protein>
<sequence length="415" mass="45815">MRVVLGISGGVDSSVSALLLRALKKQPVDLHAVYMHNWDTDGEMCPTSSKDFIDARKTASALKIPLYTVNFTKEYWTNVFQPMVSALEAGLTPNPDIQCNQWIKFGAFANLFLKQKPSQLPSQLSYAQIRMRIEEEIETLAHSKSPLVESCQVPTVHEPVESISKLVGTADFIATGHYARNHSIDNSKSSELVRALDRKKDQTYFLSTISQASLERTIFPVGNLKKTLVKEIASKHSLEHVSRKRESMGICFINPRVKYGDFVGEYMKLQPGAFVTVDGDVKGVHDGIQKFTVGQRARISGESQKWFIADKDIKSGNITVVPGSNHPALRKKEIRIQTCTWISGISPLAQNDSVRGALKVRHKSEPAAGLLKKGPPDEGTTQYIFEFDEPEIAIAGGQHAAFYIGEVCLGGGTIK</sequence>
<keyword evidence="6" id="KW-0819">tRNA processing</keyword>
<dbReference type="GO" id="GO:0016783">
    <property type="term" value="F:sulfurtransferase activity"/>
    <property type="evidence" value="ECO:0007669"/>
    <property type="project" value="InterPro"/>
</dbReference>
<feature type="domain" description="tRNA-specific 2-thiouridylase MnmA-like central" evidence="13">
    <location>
        <begin position="261"/>
        <end position="321"/>
    </location>
</feature>
<evidence type="ECO:0000256" key="7">
    <source>
        <dbReference type="ARBA" id="ARBA00022741"/>
    </source>
</evidence>
<dbReference type="Pfam" id="PF20259">
    <property type="entry name" value="tRNA_Me_trans_M"/>
    <property type="match status" value="1"/>
</dbReference>
<dbReference type="InterPro" id="IPR004506">
    <property type="entry name" value="MnmA-like"/>
</dbReference>
<keyword evidence="7" id="KW-0547">Nucleotide-binding</keyword>
<evidence type="ECO:0000256" key="8">
    <source>
        <dbReference type="ARBA" id="ARBA00022840"/>
    </source>
</evidence>
<keyword evidence="9" id="KW-0694">RNA-binding</keyword>
<evidence type="ECO:0000256" key="4">
    <source>
        <dbReference type="ARBA" id="ARBA00022555"/>
    </source>
</evidence>
<dbReference type="Pfam" id="PF03054">
    <property type="entry name" value="tRNA_Me_trans"/>
    <property type="match status" value="2"/>
</dbReference>
<keyword evidence="4" id="KW-0820">tRNA-binding</keyword>
<evidence type="ECO:0000256" key="10">
    <source>
        <dbReference type="ARBA" id="ARBA00023157"/>
    </source>
</evidence>
<evidence type="ECO:0000259" key="13">
    <source>
        <dbReference type="Pfam" id="PF20259"/>
    </source>
</evidence>
<dbReference type="PANTHER" id="PTHR11933">
    <property type="entry name" value="TRNA 5-METHYLAMINOMETHYL-2-THIOURIDYLATE -METHYLTRANSFERASE"/>
    <property type="match status" value="1"/>
</dbReference>
<comment type="similarity">
    <text evidence="2">Belongs to the MnmA/TRMU family.</text>
</comment>
<dbReference type="CDD" id="cd01998">
    <property type="entry name" value="MnmA_TRMU-like"/>
    <property type="match status" value="1"/>
</dbReference>
<keyword evidence="15" id="KW-1185">Reference proteome</keyword>
<reference evidence="14 15" key="1">
    <citation type="journal article" date="2019" name="Sci. Rep.">
        <title>Comparative genomics of chytrid fungi reveal insights into the obligate biotrophic and pathogenic lifestyle of Synchytrium endobioticum.</title>
        <authorList>
            <person name="van de Vossenberg B.T.L.H."/>
            <person name="Warris S."/>
            <person name="Nguyen H.D.T."/>
            <person name="van Gent-Pelzer M.P.E."/>
            <person name="Joly D.L."/>
            <person name="van de Geest H.C."/>
            <person name="Bonants P.J.M."/>
            <person name="Smith D.S."/>
            <person name="Levesque C.A."/>
            <person name="van der Lee T.A.J."/>
        </authorList>
    </citation>
    <scope>NUCLEOTIDE SEQUENCE [LARGE SCALE GENOMIC DNA]</scope>
    <source>
        <strain evidence="14 15">CBS 675.73</strain>
    </source>
</reference>
<comment type="function">
    <text evidence="1">Catalyzes the 2-thiolation of uridine at the wobble position (U34) of mitochondrial tRNA(Lys), tRNA(Glu) and tRNA(Gln). Required for the formation of 5-taurinomethyl-2-thiouridine (tm5s2U) of mitochondrial tRNA(Lys), tRNA(Glu), and tRNA(Gln) at the wobble position. ATP is required to activate the C2 atom of the wobble base.</text>
</comment>
<dbReference type="Gene3D" id="3.40.50.620">
    <property type="entry name" value="HUPs"/>
    <property type="match status" value="1"/>
</dbReference>
<feature type="domain" description="tRNA-specific 2-thiouridylase MnmA-like C-terminal" evidence="12">
    <location>
        <begin position="332"/>
        <end position="414"/>
    </location>
</feature>
<dbReference type="GO" id="GO:0005524">
    <property type="term" value="F:ATP binding"/>
    <property type="evidence" value="ECO:0007669"/>
    <property type="project" value="UniProtKB-KW"/>
</dbReference>
<dbReference type="Gene3D" id="2.40.30.10">
    <property type="entry name" value="Translation factors"/>
    <property type="match status" value="1"/>
</dbReference>
<dbReference type="InterPro" id="IPR046884">
    <property type="entry name" value="MnmA-like_central"/>
</dbReference>
<dbReference type="PANTHER" id="PTHR11933:SF5">
    <property type="entry name" value="MITOCHONDRIAL TRNA-SPECIFIC 2-THIOURIDYLASE 1"/>
    <property type="match status" value="1"/>
</dbReference>
<evidence type="ECO:0000256" key="1">
    <source>
        <dbReference type="ARBA" id="ARBA00003986"/>
    </source>
</evidence>
<evidence type="ECO:0000256" key="11">
    <source>
        <dbReference type="ARBA" id="ARBA00049564"/>
    </source>
</evidence>
<dbReference type="Proteomes" id="UP000320333">
    <property type="component" value="Unassembled WGS sequence"/>
</dbReference>
<dbReference type="InterPro" id="IPR014729">
    <property type="entry name" value="Rossmann-like_a/b/a_fold"/>
</dbReference>
<keyword evidence="10" id="KW-1015">Disulfide bond</keyword>
<comment type="catalytic activity">
    <reaction evidence="11">
        <text>5-taurinomethyluridine(34) in tRNA + S-sulfanyl-L-cysteinyl-[protein] + AH2 + ATP = 5-taurinomethyl-2-thiouridine(34) in tRNA + L-cysteinyl-[protein] + A + AMP + diphosphate + H(+)</text>
        <dbReference type="Rhea" id="RHEA:47040"/>
        <dbReference type="Rhea" id="RHEA-COMP:10131"/>
        <dbReference type="Rhea" id="RHEA-COMP:11726"/>
        <dbReference type="Rhea" id="RHEA-COMP:11732"/>
        <dbReference type="Rhea" id="RHEA-COMP:11733"/>
        <dbReference type="ChEBI" id="CHEBI:13193"/>
        <dbReference type="ChEBI" id="CHEBI:15378"/>
        <dbReference type="ChEBI" id="CHEBI:17499"/>
        <dbReference type="ChEBI" id="CHEBI:29950"/>
        <dbReference type="ChEBI" id="CHEBI:30616"/>
        <dbReference type="ChEBI" id="CHEBI:33019"/>
        <dbReference type="ChEBI" id="CHEBI:61963"/>
        <dbReference type="ChEBI" id="CHEBI:87171"/>
        <dbReference type="ChEBI" id="CHEBI:87172"/>
        <dbReference type="ChEBI" id="CHEBI:456215"/>
        <dbReference type="EC" id="2.8.1.14"/>
    </reaction>
</comment>
<dbReference type="GO" id="GO:0005739">
    <property type="term" value="C:mitochondrion"/>
    <property type="evidence" value="ECO:0007669"/>
    <property type="project" value="TreeGrafter"/>
</dbReference>
<proteinExistence type="inferred from homology"/>
<dbReference type="OrthoDB" id="3685at2759"/>
<dbReference type="EC" id="2.8.1.14" evidence="3"/>
<evidence type="ECO:0000313" key="14">
    <source>
        <dbReference type="EMBL" id="TPX77503.1"/>
    </source>
</evidence>
<evidence type="ECO:0000256" key="5">
    <source>
        <dbReference type="ARBA" id="ARBA00022679"/>
    </source>
</evidence>
<evidence type="ECO:0000256" key="3">
    <source>
        <dbReference type="ARBA" id="ARBA00011953"/>
    </source>
</evidence>
<gene>
    <name evidence="14" type="ORF">CcCBS67573_g01211</name>
</gene>
<name>A0A507FMN5_9FUNG</name>
<keyword evidence="8" id="KW-0067">ATP-binding</keyword>
<evidence type="ECO:0000259" key="12">
    <source>
        <dbReference type="Pfam" id="PF20258"/>
    </source>
</evidence>
<dbReference type="GO" id="GO:0002143">
    <property type="term" value="P:tRNA wobble position uridine thiolation"/>
    <property type="evidence" value="ECO:0007669"/>
    <property type="project" value="TreeGrafter"/>
</dbReference>
<organism evidence="14 15">
    <name type="scientific">Chytriomyces confervae</name>
    <dbReference type="NCBI Taxonomy" id="246404"/>
    <lineage>
        <taxon>Eukaryota</taxon>
        <taxon>Fungi</taxon>
        <taxon>Fungi incertae sedis</taxon>
        <taxon>Chytridiomycota</taxon>
        <taxon>Chytridiomycota incertae sedis</taxon>
        <taxon>Chytridiomycetes</taxon>
        <taxon>Chytridiales</taxon>
        <taxon>Chytriomycetaceae</taxon>
        <taxon>Chytriomyces</taxon>
    </lineage>
</organism>
<dbReference type="Gene3D" id="2.30.30.280">
    <property type="entry name" value="Adenine nucleotide alpha hydrolases-like domains"/>
    <property type="match status" value="1"/>
</dbReference>
<dbReference type="Pfam" id="PF20258">
    <property type="entry name" value="tRNA_Me_trans_C"/>
    <property type="match status" value="1"/>
</dbReference>
<dbReference type="InterPro" id="IPR023382">
    <property type="entry name" value="MnmA-like_central_sf"/>
</dbReference>
<evidence type="ECO:0000313" key="15">
    <source>
        <dbReference type="Proteomes" id="UP000320333"/>
    </source>
</evidence>
<dbReference type="FunFam" id="2.30.30.280:FF:000001">
    <property type="entry name" value="tRNA-specific 2-thiouridylase MnmA"/>
    <property type="match status" value="1"/>
</dbReference>
<dbReference type="EMBL" id="QEAP01000019">
    <property type="protein sequence ID" value="TPX77503.1"/>
    <property type="molecule type" value="Genomic_DNA"/>
</dbReference>